<protein>
    <recommendedName>
        <fullName evidence="3">Mga helix-turn-helix domain-containing protein</fullName>
    </recommendedName>
</protein>
<dbReference type="Pfam" id="PF05043">
    <property type="entry name" value="Mga"/>
    <property type="match status" value="1"/>
</dbReference>
<dbReference type="PANTHER" id="PTHR30185:SF13">
    <property type="entry name" value="LICABCH OPERON REGULATOR-RELATED"/>
    <property type="match status" value="1"/>
</dbReference>
<dbReference type="InterPro" id="IPR050661">
    <property type="entry name" value="BglG_antiterminators"/>
</dbReference>
<dbReference type="AlphaFoldDB" id="A0A7W1T9N4"/>
<proteinExistence type="predicted"/>
<keyword evidence="5" id="KW-1185">Reference proteome</keyword>
<name>A0A7W1T9N4_9LIST</name>
<keyword evidence="1" id="KW-0805">Transcription regulation</keyword>
<reference evidence="4 5" key="1">
    <citation type="submission" date="2020-08" db="EMBL/GenBank/DDBJ databases">
        <title>Listeria ohnekaius sp. nov. and Listeria portnoyii sp. nov. isolated from non-agricultural and natural environments.</title>
        <authorList>
            <person name="Weller D."/>
            <person name="Belias A.M."/>
            <person name="Liao J."/>
            <person name="Guo S."/>
            <person name="Orsi R.H."/>
            <person name="Wiedmann M."/>
        </authorList>
    </citation>
    <scope>NUCLEOTIDE SEQUENCE [LARGE SCALE GENOMIC DNA]</scope>
    <source>
        <strain evidence="4 5">FSL W9-0585</strain>
    </source>
</reference>
<organism evidence="4 5">
    <name type="scientific">Listeria rustica</name>
    <dbReference type="NCBI Taxonomy" id="2713503"/>
    <lineage>
        <taxon>Bacteria</taxon>
        <taxon>Bacillati</taxon>
        <taxon>Bacillota</taxon>
        <taxon>Bacilli</taxon>
        <taxon>Bacillales</taxon>
        <taxon>Listeriaceae</taxon>
        <taxon>Listeria</taxon>
    </lineage>
</organism>
<evidence type="ECO:0000256" key="2">
    <source>
        <dbReference type="ARBA" id="ARBA00023163"/>
    </source>
</evidence>
<evidence type="ECO:0000313" key="4">
    <source>
        <dbReference type="EMBL" id="MBA3927921.1"/>
    </source>
</evidence>
<dbReference type="PANTHER" id="PTHR30185">
    <property type="entry name" value="CRYPTIC BETA-GLUCOSIDE BGL OPERON ANTITERMINATOR"/>
    <property type="match status" value="1"/>
</dbReference>
<dbReference type="InterPro" id="IPR007737">
    <property type="entry name" value="Mga_HTH"/>
</dbReference>
<sequence>MQLLDEKELREIDIIRLLGKERKYWQISEIATTLNYSTSIIYNALEDIKLYLAENAPNTQLVVKKATGAFLDKPDSISLDAIIEKYKTTSMAYIILDSTFNYPHLRARQFYEQHLLTKSTFYLRLKYLETNLHTVNLDIETNPMRITGPEIWVRECYYNLYWLTYRGRTWPFRSISREVLVYQLEEFLRNSQISMNTVEKEQLLYRLAVRYMRHAQKCYVSDMPLQNCVPPEVVAFIKKHGATLMNSVPEQYRELEEKYLTVSISNLVYAKTSSLAATKLITWHREEQTQPYKIAAAFLEEFALKYPDIVIEEDDHLWLDLINVNFYGLSLPHLYIYHDLRKQADYFRVENPALWANLEVIVPKLFNPKNLKQIAAPDIYFYYKYMVLIVERFAMKKYEPRLQIALVTSQDNAILNKLKSQILRKLELNIEINIKSIPKNVDLIVTETTTVTTKLDLAFVWNFPPTQNDWVRLEERLNGIRDRKLEG</sequence>
<evidence type="ECO:0000256" key="1">
    <source>
        <dbReference type="ARBA" id="ARBA00023015"/>
    </source>
</evidence>
<keyword evidence="2" id="KW-0804">Transcription</keyword>
<evidence type="ECO:0000313" key="5">
    <source>
        <dbReference type="Proteomes" id="UP000548787"/>
    </source>
</evidence>
<comment type="caution">
    <text evidence="4">The sequence shown here is derived from an EMBL/GenBank/DDBJ whole genome shotgun (WGS) entry which is preliminary data.</text>
</comment>
<gene>
    <name evidence="4" type="ORF">HPK16_16405</name>
</gene>
<dbReference type="EMBL" id="JABJVM010000034">
    <property type="protein sequence ID" value="MBA3927921.1"/>
    <property type="molecule type" value="Genomic_DNA"/>
</dbReference>
<evidence type="ECO:0000259" key="3">
    <source>
        <dbReference type="Pfam" id="PF05043"/>
    </source>
</evidence>
<dbReference type="RefSeq" id="WP_181677972.1">
    <property type="nucleotide sequence ID" value="NZ_JABJVM010000034.1"/>
</dbReference>
<accession>A0A7W1T9N4</accession>
<dbReference type="Proteomes" id="UP000548787">
    <property type="component" value="Unassembled WGS sequence"/>
</dbReference>
<feature type="domain" description="Mga helix-turn-helix" evidence="3">
    <location>
        <begin position="77"/>
        <end position="161"/>
    </location>
</feature>